<reference evidence="1" key="1">
    <citation type="submission" date="2021-11" db="EMBL/GenBank/DDBJ databases">
        <authorList>
            <person name="Rodrigo-Torres L."/>
            <person name="Arahal R. D."/>
            <person name="Lucena T."/>
        </authorList>
    </citation>
    <scope>NUCLEOTIDE SEQUENCE</scope>
    <source>
        <strain evidence="1">CECT 7928</strain>
    </source>
</reference>
<accession>A0ABN8E4J3</accession>
<protein>
    <submittedName>
        <fullName evidence="1">Transmembrane regulatory protein ToxS</fullName>
    </submittedName>
</protein>
<evidence type="ECO:0000313" key="1">
    <source>
        <dbReference type="EMBL" id="CAH0539037.1"/>
    </source>
</evidence>
<comment type="caution">
    <text evidence="1">The sequence shown here is derived from an EMBL/GenBank/DDBJ whole genome shotgun (WGS) entry which is preliminary data.</text>
</comment>
<gene>
    <name evidence="1" type="primary">toxS</name>
    <name evidence="1" type="ORF">VMF7928_01852</name>
</gene>
<dbReference type="EMBL" id="CAKLDM010000002">
    <property type="protein sequence ID" value="CAH0539037.1"/>
    <property type="molecule type" value="Genomic_DNA"/>
</dbReference>
<sequence>MNTKIAAGLLGLSILFSGWLYWGSDLKVEQILTSQEWQSNMVTVIDTQMPEEAVGPVKKGTLIANVKYLPNGTYIRSSVVRLYAKEKGKVVLTNVINISESGKWSISDDYLIVSPQEFKDVTSAETNEFTEKQIHLITQLIRMDSQQSRRIDVVNSKTLLLTSLGHGSTLLSTD</sequence>
<dbReference type="Pfam" id="PF17323">
    <property type="entry name" value="ToxS"/>
    <property type="match status" value="1"/>
</dbReference>
<dbReference type="InterPro" id="IPR035288">
    <property type="entry name" value="ToxS"/>
</dbReference>
<organism evidence="1 2">
    <name type="scientific">Vibrio marisflavi CECT 7928</name>
    <dbReference type="NCBI Taxonomy" id="634439"/>
    <lineage>
        <taxon>Bacteria</taxon>
        <taxon>Pseudomonadati</taxon>
        <taxon>Pseudomonadota</taxon>
        <taxon>Gammaproteobacteria</taxon>
        <taxon>Vibrionales</taxon>
        <taxon>Vibrionaceae</taxon>
        <taxon>Vibrio</taxon>
    </lineage>
</organism>
<keyword evidence="1" id="KW-0812">Transmembrane</keyword>
<keyword evidence="1" id="KW-0472">Membrane</keyword>
<keyword evidence="2" id="KW-1185">Reference proteome</keyword>
<name>A0ABN8E4J3_9VIBR</name>
<proteinExistence type="predicted"/>
<evidence type="ECO:0000313" key="2">
    <source>
        <dbReference type="Proteomes" id="UP000838748"/>
    </source>
</evidence>
<dbReference type="RefSeq" id="WP_237361178.1">
    <property type="nucleotide sequence ID" value="NZ_CAKLDM010000002.1"/>
</dbReference>
<dbReference type="Proteomes" id="UP000838748">
    <property type="component" value="Unassembled WGS sequence"/>
</dbReference>